<dbReference type="CDD" id="cd17325">
    <property type="entry name" value="MFS_MdtG_SLC18_like"/>
    <property type="match status" value="1"/>
</dbReference>
<feature type="transmembrane region" description="Helical" evidence="6">
    <location>
        <begin position="218"/>
        <end position="240"/>
    </location>
</feature>
<gene>
    <name evidence="8" type="ORF">UFOPK3164_01660</name>
    <name evidence="9" type="ORF">UFOPK3427_00817</name>
    <name evidence="10" type="ORF">UFOPK4112_00800</name>
</gene>
<dbReference type="PROSITE" id="PS50850">
    <property type="entry name" value="MFS"/>
    <property type="match status" value="1"/>
</dbReference>
<dbReference type="SUPFAM" id="SSF103473">
    <property type="entry name" value="MFS general substrate transporter"/>
    <property type="match status" value="1"/>
</dbReference>
<feature type="transmembrane region" description="Helical" evidence="6">
    <location>
        <begin position="377"/>
        <end position="398"/>
    </location>
</feature>
<evidence type="ECO:0000313" key="10">
    <source>
        <dbReference type="EMBL" id="CAB5019120.1"/>
    </source>
</evidence>
<dbReference type="EMBL" id="CAFBPM010000006">
    <property type="protein sequence ID" value="CAB5019120.1"/>
    <property type="molecule type" value="Genomic_DNA"/>
</dbReference>
<feature type="transmembrane region" description="Helical" evidence="6">
    <location>
        <begin position="287"/>
        <end position="306"/>
    </location>
</feature>
<evidence type="ECO:0000313" key="8">
    <source>
        <dbReference type="EMBL" id="CAB4834422.1"/>
    </source>
</evidence>
<dbReference type="InterPro" id="IPR001958">
    <property type="entry name" value="Tet-R_TetA/multi-R_MdtG-like"/>
</dbReference>
<evidence type="ECO:0000256" key="3">
    <source>
        <dbReference type="ARBA" id="ARBA00022692"/>
    </source>
</evidence>
<dbReference type="InterPro" id="IPR011701">
    <property type="entry name" value="MFS"/>
</dbReference>
<evidence type="ECO:0000256" key="2">
    <source>
        <dbReference type="ARBA" id="ARBA00022448"/>
    </source>
</evidence>
<feature type="transmembrane region" description="Helical" evidence="6">
    <location>
        <begin position="58"/>
        <end position="80"/>
    </location>
</feature>
<keyword evidence="3 6" id="KW-0812">Transmembrane</keyword>
<accession>A0A6J7ANA5</accession>
<protein>
    <submittedName>
        <fullName evidence="8">Unannotated protein</fullName>
    </submittedName>
</protein>
<dbReference type="InterPro" id="IPR020846">
    <property type="entry name" value="MFS_dom"/>
</dbReference>
<dbReference type="Gene3D" id="1.20.1250.20">
    <property type="entry name" value="MFS general substrate transporter like domains"/>
    <property type="match status" value="1"/>
</dbReference>
<evidence type="ECO:0000259" key="7">
    <source>
        <dbReference type="PROSITE" id="PS50850"/>
    </source>
</evidence>
<reference evidence="8" key="1">
    <citation type="submission" date="2020-05" db="EMBL/GenBank/DDBJ databases">
        <authorList>
            <person name="Chiriac C."/>
            <person name="Salcher M."/>
            <person name="Ghai R."/>
            <person name="Kavagutti S V."/>
        </authorList>
    </citation>
    <scope>NUCLEOTIDE SEQUENCE</scope>
</reference>
<feature type="transmembrane region" description="Helical" evidence="6">
    <location>
        <begin position="154"/>
        <end position="172"/>
    </location>
</feature>
<feature type="transmembrane region" description="Helical" evidence="6">
    <location>
        <begin position="346"/>
        <end position="371"/>
    </location>
</feature>
<dbReference type="PANTHER" id="PTHR23506">
    <property type="entry name" value="GH10249P"/>
    <property type="match status" value="1"/>
</dbReference>
<feature type="transmembrane region" description="Helical" evidence="6">
    <location>
        <begin position="121"/>
        <end position="142"/>
    </location>
</feature>
<keyword evidence="4 6" id="KW-1133">Transmembrane helix</keyword>
<sequence length="411" mass="42569">MADDLNADPLTGLEETPEEVAAANTLVSRLSVVVFLEWLGAGAVLPLLPIYLRQHGATTGFVGLTMSAFFLAGLVSQFPAGRAADRTGKRPVLLAGLALYAMSSAAFLLPINTVWFLVLRFLQGGAAGAVEVAALALVSATIPLARRGRAVSRIFSAQLAGTAIGPILGSIVGVSHMGILFLTTALLCCVAAVPVITSSSIKAHDIRLDHHEPLLKIVASRALVGAVLAGAALGVGVGVYESTWTLLMSSKGASAFQIGLSWTIFSIPYVVLVRAGGWMADHMDRRVLAISGLFASLVFLCLYPFIPSVTLLLVLPGIEAIGFSMALPAIQGLLTQGRQPQELGRVQGIFATSQTAMIALTAAISGALFGLGHAIPYVASGVVMALFLVGVVIAWAPISGRAVVPQIQDGS</sequence>
<organism evidence="8">
    <name type="scientific">freshwater metagenome</name>
    <dbReference type="NCBI Taxonomy" id="449393"/>
    <lineage>
        <taxon>unclassified sequences</taxon>
        <taxon>metagenomes</taxon>
        <taxon>ecological metagenomes</taxon>
    </lineage>
</organism>
<keyword evidence="5 6" id="KW-0472">Membrane</keyword>
<feature type="transmembrane region" description="Helical" evidence="6">
    <location>
        <begin position="252"/>
        <end position="275"/>
    </location>
</feature>
<feature type="transmembrane region" description="Helical" evidence="6">
    <location>
        <begin position="32"/>
        <end position="52"/>
    </location>
</feature>
<keyword evidence="2" id="KW-0813">Transport</keyword>
<feature type="transmembrane region" description="Helical" evidence="6">
    <location>
        <begin position="312"/>
        <end position="334"/>
    </location>
</feature>
<proteinExistence type="predicted"/>
<dbReference type="PANTHER" id="PTHR23506:SF23">
    <property type="entry name" value="GH10249P"/>
    <property type="match status" value="1"/>
</dbReference>
<dbReference type="PRINTS" id="PR01035">
    <property type="entry name" value="TCRTETA"/>
</dbReference>
<comment type="subcellular location">
    <subcellularLocation>
        <location evidence="1">Membrane</location>
        <topology evidence="1">Multi-pass membrane protein</topology>
    </subcellularLocation>
</comment>
<evidence type="ECO:0000256" key="1">
    <source>
        <dbReference type="ARBA" id="ARBA00004141"/>
    </source>
</evidence>
<evidence type="ECO:0000256" key="5">
    <source>
        <dbReference type="ARBA" id="ARBA00023136"/>
    </source>
</evidence>
<name>A0A6J7ANA5_9ZZZZ</name>
<evidence type="ECO:0000313" key="9">
    <source>
        <dbReference type="EMBL" id="CAB4871347.1"/>
    </source>
</evidence>
<dbReference type="AlphaFoldDB" id="A0A6J7ANA5"/>
<dbReference type="InterPro" id="IPR050930">
    <property type="entry name" value="MFS_Vesicular_Transporter"/>
</dbReference>
<evidence type="ECO:0000256" key="6">
    <source>
        <dbReference type="SAM" id="Phobius"/>
    </source>
</evidence>
<dbReference type="GO" id="GO:0016020">
    <property type="term" value="C:membrane"/>
    <property type="evidence" value="ECO:0007669"/>
    <property type="project" value="UniProtKB-SubCell"/>
</dbReference>
<dbReference type="InterPro" id="IPR036259">
    <property type="entry name" value="MFS_trans_sf"/>
</dbReference>
<feature type="domain" description="Major facilitator superfamily (MFS) profile" evidence="7">
    <location>
        <begin position="26"/>
        <end position="402"/>
    </location>
</feature>
<dbReference type="Pfam" id="PF07690">
    <property type="entry name" value="MFS_1"/>
    <property type="match status" value="2"/>
</dbReference>
<dbReference type="EMBL" id="CAFBLT010000001">
    <property type="protein sequence ID" value="CAB4871347.1"/>
    <property type="molecule type" value="Genomic_DNA"/>
</dbReference>
<dbReference type="EMBL" id="CAFABE010000124">
    <property type="protein sequence ID" value="CAB4834422.1"/>
    <property type="molecule type" value="Genomic_DNA"/>
</dbReference>
<feature type="transmembrane region" description="Helical" evidence="6">
    <location>
        <begin position="178"/>
        <end position="197"/>
    </location>
</feature>
<dbReference type="GO" id="GO:0022857">
    <property type="term" value="F:transmembrane transporter activity"/>
    <property type="evidence" value="ECO:0007669"/>
    <property type="project" value="InterPro"/>
</dbReference>
<feature type="transmembrane region" description="Helical" evidence="6">
    <location>
        <begin position="92"/>
        <end position="115"/>
    </location>
</feature>
<evidence type="ECO:0000256" key="4">
    <source>
        <dbReference type="ARBA" id="ARBA00022989"/>
    </source>
</evidence>